<dbReference type="AlphaFoldDB" id="A0A8T0RQF3"/>
<evidence type="ECO:0000313" key="3">
    <source>
        <dbReference type="Proteomes" id="UP000823388"/>
    </source>
</evidence>
<gene>
    <name evidence="2" type="ORF">PVAP13_5NG076600</name>
</gene>
<organism evidence="2 3">
    <name type="scientific">Panicum virgatum</name>
    <name type="common">Blackwell switchgrass</name>
    <dbReference type="NCBI Taxonomy" id="38727"/>
    <lineage>
        <taxon>Eukaryota</taxon>
        <taxon>Viridiplantae</taxon>
        <taxon>Streptophyta</taxon>
        <taxon>Embryophyta</taxon>
        <taxon>Tracheophyta</taxon>
        <taxon>Spermatophyta</taxon>
        <taxon>Magnoliopsida</taxon>
        <taxon>Liliopsida</taxon>
        <taxon>Poales</taxon>
        <taxon>Poaceae</taxon>
        <taxon>PACMAD clade</taxon>
        <taxon>Panicoideae</taxon>
        <taxon>Panicodae</taxon>
        <taxon>Paniceae</taxon>
        <taxon>Panicinae</taxon>
        <taxon>Panicum</taxon>
        <taxon>Panicum sect. Hiantes</taxon>
    </lineage>
</organism>
<feature type="compositionally biased region" description="Low complexity" evidence="1">
    <location>
        <begin position="90"/>
        <end position="102"/>
    </location>
</feature>
<accession>A0A8T0RQF3</accession>
<sequence length="201" mass="21076">MRAFWNFPRRSMADSVRRGARPPSGGRLFLADPSLKDLRSRLRFLSPLLPLSILSLSLLSLQQRRSSADGSSGPREGEQCGAEEGGGAGSSAAAVARRMAAAPTTEKGAGGDGAGSSAGRGRGRWHGAEEGGSAEDGGQQLRAEDEQRCSCATNRRPPPPPPAVRAGDGASAQIRRGRSTFFLLPISKTLPVAAAFYIWCT</sequence>
<name>A0A8T0RQF3_PANVG</name>
<reference evidence="2" key="1">
    <citation type="submission" date="2020-05" db="EMBL/GenBank/DDBJ databases">
        <title>WGS assembly of Panicum virgatum.</title>
        <authorList>
            <person name="Lovell J.T."/>
            <person name="Jenkins J."/>
            <person name="Shu S."/>
            <person name="Juenger T.E."/>
            <person name="Schmutz J."/>
        </authorList>
    </citation>
    <scope>NUCLEOTIDE SEQUENCE</scope>
    <source>
        <strain evidence="2">AP13</strain>
    </source>
</reference>
<feature type="compositionally biased region" description="Gly residues" evidence="1">
    <location>
        <begin position="108"/>
        <end position="120"/>
    </location>
</feature>
<feature type="region of interest" description="Disordered" evidence="1">
    <location>
        <begin position="66"/>
        <end position="171"/>
    </location>
</feature>
<evidence type="ECO:0000313" key="2">
    <source>
        <dbReference type="EMBL" id="KAG2586779.1"/>
    </source>
</evidence>
<keyword evidence="3" id="KW-1185">Reference proteome</keyword>
<dbReference type="EMBL" id="CM029046">
    <property type="protein sequence ID" value="KAG2586779.1"/>
    <property type="molecule type" value="Genomic_DNA"/>
</dbReference>
<evidence type="ECO:0000256" key="1">
    <source>
        <dbReference type="SAM" id="MobiDB-lite"/>
    </source>
</evidence>
<protein>
    <submittedName>
        <fullName evidence="2">Uncharacterized protein</fullName>
    </submittedName>
</protein>
<comment type="caution">
    <text evidence="2">The sequence shown here is derived from an EMBL/GenBank/DDBJ whole genome shotgun (WGS) entry which is preliminary data.</text>
</comment>
<dbReference type="Proteomes" id="UP000823388">
    <property type="component" value="Chromosome 5N"/>
</dbReference>
<proteinExistence type="predicted"/>